<dbReference type="GO" id="GO:0055085">
    <property type="term" value="P:transmembrane transport"/>
    <property type="evidence" value="ECO:0007669"/>
    <property type="project" value="InterPro"/>
</dbReference>
<geneLocation type="plasmid" evidence="3">
    <name>p-HB236076</name>
</geneLocation>
<dbReference type="AlphaFoldDB" id="A0AB39HK02"/>
<evidence type="ECO:0000313" key="3">
    <source>
        <dbReference type="EMBL" id="XDK26733.1"/>
    </source>
</evidence>
<dbReference type="KEGG" id="vih:AB0763_17045"/>
<proteinExistence type="predicted"/>
<dbReference type="RefSeq" id="WP_306099646.1">
    <property type="nucleotide sequence ID" value="NZ_CP162602.1"/>
</dbReference>
<reference evidence="3" key="1">
    <citation type="submission" date="2024-07" db="EMBL/GenBank/DDBJ databases">
        <title>Genome Analysis of a Potential Novel Vibrio Species Secreting pH- and Thermo-stable Alginate Lyase and its Application in Producing Alginate Oligosaccharides.</title>
        <authorList>
            <person name="Huang H."/>
            <person name="Bao K."/>
        </authorList>
    </citation>
    <scope>NUCLEOTIDE SEQUENCE</scope>
    <source>
        <strain evidence="3">HB236076</strain>
        <plasmid evidence="3">p-HB236076</plasmid>
    </source>
</reference>
<name>A0AB39HK02_9VIBR</name>
<sequence length="327" mass="36154">MKCSKWNKSLLALTLLSASSAYAETRWDMATPYPDATYHTQNIVEFAKEVKAATDGELNIVVHTGSSLIKHPEIARAVKTRQVQIGEVFIGILGNEAPIYKLDNLPFLATNFDQAKALYDASKSALEAQLNKDGMMLLYSVPWPPQGIYSKQAVVDVEDMKGAKMRAYSPTLSRLAVLLEATPTTVQNVEIPQAFSTGIIDMMITSSTTGVNSQSWDYLSYYNDVQAWIPKNMVIVNQRSFKRLPKEVQTELLNAAKKAEQRGWQMAEEETVSKTQGLAKNGIEVSQPNEGLKASLQDIGAVMANEWKEEAGATGSQVLDSYYQSQQ</sequence>
<dbReference type="EMBL" id="CP162602">
    <property type="protein sequence ID" value="XDK26733.1"/>
    <property type="molecule type" value="Genomic_DNA"/>
</dbReference>
<dbReference type="InterPro" id="IPR018389">
    <property type="entry name" value="DctP_fam"/>
</dbReference>
<protein>
    <submittedName>
        <fullName evidence="3">TRAP transporter substrate-binding protein</fullName>
    </submittedName>
</protein>
<keyword evidence="1 2" id="KW-0732">Signal</keyword>
<dbReference type="Gene3D" id="3.40.190.170">
    <property type="entry name" value="Bacterial extracellular solute-binding protein, family 7"/>
    <property type="match status" value="1"/>
</dbReference>
<gene>
    <name evidence="3" type="ORF">AB0763_17045</name>
</gene>
<dbReference type="PANTHER" id="PTHR33376:SF4">
    <property type="entry name" value="SIALIC ACID-BINDING PERIPLASMIC PROTEIN SIAP"/>
    <property type="match status" value="1"/>
</dbReference>
<dbReference type="PANTHER" id="PTHR33376">
    <property type="match status" value="1"/>
</dbReference>
<accession>A0AB39HK02</accession>
<feature type="signal peptide" evidence="2">
    <location>
        <begin position="1"/>
        <end position="23"/>
    </location>
</feature>
<organism evidence="3">
    <name type="scientific">Vibrio sp. HB236076</name>
    <dbReference type="NCBI Taxonomy" id="3232307"/>
    <lineage>
        <taxon>Bacteria</taxon>
        <taxon>Pseudomonadati</taxon>
        <taxon>Pseudomonadota</taxon>
        <taxon>Gammaproteobacteria</taxon>
        <taxon>Vibrionales</taxon>
        <taxon>Vibrionaceae</taxon>
        <taxon>Vibrio</taxon>
    </lineage>
</organism>
<dbReference type="InterPro" id="IPR038404">
    <property type="entry name" value="TRAP_DctP_sf"/>
</dbReference>
<feature type="chain" id="PRO_5044244070" evidence="2">
    <location>
        <begin position="24"/>
        <end position="327"/>
    </location>
</feature>
<evidence type="ECO:0000256" key="2">
    <source>
        <dbReference type="SAM" id="SignalP"/>
    </source>
</evidence>
<dbReference type="Pfam" id="PF03480">
    <property type="entry name" value="DctP"/>
    <property type="match status" value="1"/>
</dbReference>
<keyword evidence="3" id="KW-0614">Plasmid</keyword>
<evidence type="ECO:0000256" key="1">
    <source>
        <dbReference type="ARBA" id="ARBA00022729"/>
    </source>
</evidence>
<dbReference type="CDD" id="cd13602">
    <property type="entry name" value="PBP2_TRAP_BpDctp6_7"/>
    <property type="match status" value="1"/>
</dbReference>
<dbReference type="NCBIfam" id="NF037995">
    <property type="entry name" value="TRAP_S1"/>
    <property type="match status" value="1"/>
</dbReference>